<name>A0A8J3GB61_9BACT</name>
<feature type="domain" description="Resolvase/invertase-type recombinase catalytic" evidence="3">
    <location>
        <begin position="9"/>
        <end position="144"/>
    </location>
</feature>
<reference evidence="4 5" key="1">
    <citation type="journal article" date="2014" name="Int. J. Syst. Evol. Microbiol.">
        <title>Complete genome sequence of Corynebacterium casei LMG S-19264T (=DSM 44701T), isolated from a smear-ripened cheese.</title>
        <authorList>
            <consortium name="US DOE Joint Genome Institute (JGI-PGF)"/>
            <person name="Walter F."/>
            <person name="Albersmeier A."/>
            <person name="Kalinowski J."/>
            <person name="Ruckert C."/>
        </authorList>
    </citation>
    <scope>NUCLEOTIDE SEQUENCE [LARGE SCALE GENOMIC DNA]</scope>
    <source>
        <strain evidence="4 5">KCTC 12866</strain>
    </source>
</reference>
<organism evidence="4 5">
    <name type="scientific">Persicitalea jodogahamensis</name>
    <dbReference type="NCBI Taxonomy" id="402147"/>
    <lineage>
        <taxon>Bacteria</taxon>
        <taxon>Pseudomonadati</taxon>
        <taxon>Bacteroidota</taxon>
        <taxon>Cytophagia</taxon>
        <taxon>Cytophagales</taxon>
        <taxon>Spirosomataceae</taxon>
        <taxon>Persicitalea</taxon>
    </lineage>
</organism>
<dbReference type="InterPro" id="IPR036162">
    <property type="entry name" value="Resolvase-like_N_sf"/>
</dbReference>
<dbReference type="InterPro" id="IPR050639">
    <property type="entry name" value="SSR_resolvase"/>
</dbReference>
<evidence type="ECO:0000259" key="3">
    <source>
        <dbReference type="PROSITE" id="PS51736"/>
    </source>
</evidence>
<dbReference type="AlphaFoldDB" id="A0A8J3GB61"/>
<dbReference type="PANTHER" id="PTHR30461">
    <property type="entry name" value="DNA-INVERTASE FROM LAMBDOID PROPHAGE"/>
    <property type="match status" value="1"/>
</dbReference>
<dbReference type="Proteomes" id="UP000598271">
    <property type="component" value="Unassembled WGS sequence"/>
</dbReference>
<accession>A0A8J3GB61</accession>
<dbReference type="CDD" id="cd00338">
    <property type="entry name" value="Ser_Recombinase"/>
    <property type="match status" value="1"/>
</dbReference>
<proteinExistence type="predicted"/>
<sequence length="229" mass="25215">MEHQNAPLKYVAYYRVSTARQGASGLGLGAQNTGIASFLRGSGEVIGDYTDVESGKRNNRPELMKAIARCKKEGAVLLIAKLDRLSRNVAFVFALRDSGVPFICADMPEANTLTIGVMATMAQHEREVISERTKRALAELKKRGVVLGTPENLTPEAIAKGRDVRRHNARQDENNVRAAALANSMRISGQTWTAIANALNSYGFLTRRGKWFRPVQVQRVVKLFSEDQG</sequence>
<keyword evidence="1" id="KW-0238">DNA-binding</keyword>
<evidence type="ECO:0000313" key="5">
    <source>
        <dbReference type="Proteomes" id="UP000598271"/>
    </source>
</evidence>
<dbReference type="PANTHER" id="PTHR30461:SF2">
    <property type="entry name" value="SERINE RECOMBINASE PINE-RELATED"/>
    <property type="match status" value="1"/>
</dbReference>
<keyword evidence="5" id="KW-1185">Reference proteome</keyword>
<protein>
    <submittedName>
        <fullName evidence="4">Resolvase</fullName>
    </submittedName>
</protein>
<dbReference type="PROSITE" id="PS51736">
    <property type="entry name" value="RECOMBINASES_3"/>
    <property type="match status" value="1"/>
</dbReference>
<gene>
    <name evidence="4" type="ORF">GCM10007390_49990</name>
</gene>
<comment type="caution">
    <text evidence="4">The sequence shown here is derived from an EMBL/GenBank/DDBJ whole genome shotgun (WGS) entry which is preliminary data.</text>
</comment>
<dbReference type="EMBL" id="BMXF01000008">
    <property type="protein sequence ID" value="GHB87867.1"/>
    <property type="molecule type" value="Genomic_DNA"/>
</dbReference>
<evidence type="ECO:0000256" key="2">
    <source>
        <dbReference type="ARBA" id="ARBA00023172"/>
    </source>
</evidence>
<dbReference type="SUPFAM" id="SSF53041">
    <property type="entry name" value="Resolvase-like"/>
    <property type="match status" value="1"/>
</dbReference>
<dbReference type="Gene3D" id="3.40.50.1390">
    <property type="entry name" value="Resolvase, N-terminal catalytic domain"/>
    <property type="match status" value="1"/>
</dbReference>
<dbReference type="GO" id="GO:0003677">
    <property type="term" value="F:DNA binding"/>
    <property type="evidence" value="ECO:0007669"/>
    <property type="project" value="UniProtKB-KW"/>
</dbReference>
<dbReference type="InterPro" id="IPR006119">
    <property type="entry name" value="Resolv_N"/>
</dbReference>
<evidence type="ECO:0000313" key="4">
    <source>
        <dbReference type="EMBL" id="GHB87867.1"/>
    </source>
</evidence>
<dbReference type="SMART" id="SM00857">
    <property type="entry name" value="Resolvase"/>
    <property type="match status" value="1"/>
</dbReference>
<evidence type="ECO:0000256" key="1">
    <source>
        <dbReference type="ARBA" id="ARBA00023125"/>
    </source>
</evidence>
<keyword evidence="2" id="KW-0233">DNA recombination</keyword>
<dbReference type="Pfam" id="PF00239">
    <property type="entry name" value="Resolvase"/>
    <property type="match status" value="1"/>
</dbReference>
<dbReference type="GO" id="GO:0000150">
    <property type="term" value="F:DNA strand exchange activity"/>
    <property type="evidence" value="ECO:0007669"/>
    <property type="project" value="InterPro"/>
</dbReference>